<dbReference type="PANTHER" id="PTHR37534:SF20">
    <property type="entry name" value="PRO1A C6 ZINK-FINGER PROTEIN"/>
    <property type="match status" value="1"/>
</dbReference>
<keyword evidence="4" id="KW-0804">Transcription</keyword>
<evidence type="ECO:0000256" key="1">
    <source>
        <dbReference type="ARBA" id="ARBA00004123"/>
    </source>
</evidence>
<protein>
    <recommendedName>
        <fullName evidence="6">Zn(2)-C6 fungal-type domain-containing protein</fullName>
    </recommendedName>
</protein>
<evidence type="ECO:0000256" key="2">
    <source>
        <dbReference type="ARBA" id="ARBA00023015"/>
    </source>
</evidence>
<dbReference type="GO" id="GO:0003677">
    <property type="term" value="F:DNA binding"/>
    <property type="evidence" value="ECO:0007669"/>
    <property type="project" value="UniProtKB-KW"/>
</dbReference>
<dbReference type="GO" id="GO:0000981">
    <property type="term" value="F:DNA-binding transcription factor activity, RNA polymerase II-specific"/>
    <property type="evidence" value="ECO:0007669"/>
    <property type="project" value="InterPro"/>
</dbReference>
<sequence>MDMDLPFGPRRNNSVRSSNGCWTCKLRRKKCDEKHNVCGICASLEITCYYDQEKPEWMDGGARQEEMAARLKREVKEGARRRGERFAPTSGDRISFAEATIGEWEVLARHHPRVVSTSTPMADRPRGTADAHDDVMELRHEASAIPPQRGPDCTLTRMGARESMAIGRSDTVLLMFYMEDLLPFTFPFYCPSLLEGGKSWILDMLISSPVVRQAALCQSSYFFSLARGTADREGAWDTVLKQTRDAFEVLRQSLQIIGNSSITEHLHGAVRILASIMQVQRFEIAILSFNNCRAHLNAALALFSQLLDSAGSDQDADPQSSFNAILARLGPLSWSLPAQCAEIPSAEQTAFRFSSTLLIFDDIIASMLLRQPPSLHKYHQSLLGSSVNGPENPINLEAVVGIQNWVLLQIGEIVVLDAWKQQCQSTGTLNVMELVQRATVIKNSLEGHLTRLETSSVVTPKEASSLLNVFTADYCQQSKARTSQIPVVTRVWAHAALLYLFVVVSGWQPASADVRYHVDRMLELLAHQISTPALLRTMVWPFCIAGCLAEPTQELHFRELVEALQPPSIFGTVRKALEIMENVWRNRSASDAASCGIAACFKSQGELVLLV</sequence>
<evidence type="ECO:0000313" key="8">
    <source>
        <dbReference type="Proteomes" id="UP000053599"/>
    </source>
</evidence>
<evidence type="ECO:0000256" key="5">
    <source>
        <dbReference type="ARBA" id="ARBA00023242"/>
    </source>
</evidence>
<gene>
    <name evidence="7" type="ORF">PV11_00531</name>
</gene>
<evidence type="ECO:0000256" key="4">
    <source>
        <dbReference type="ARBA" id="ARBA00023163"/>
    </source>
</evidence>
<dbReference type="Proteomes" id="UP000053599">
    <property type="component" value="Unassembled WGS sequence"/>
</dbReference>
<dbReference type="PROSITE" id="PS50048">
    <property type="entry name" value="ZN2_CY6_FUNGAL_2"/>
    <property type="match status" value="1"/>
</dbReference>
<dbReference type="GO" id="GO:0008270">
    <property type="term" value="F:zinc ion binding"/>
    <property type="evidence" value="ECO:0007669"/>
    <property type="project" value="InterPro"/>
</dbReference>
<dbReference type="Pfam" id="PF00172">
    <property type="entry name" value="Zn_clus"/>
    <property type="match status" value="1"/>
</dbReference>
<evidence type="ECO:0000313" key="7">
    <source>
        <dbReference type="EMBL" id="KIV84773.1"/>
    </source>
</evidence>
<dbReference type="InterPro" id="IPR021858">
    <property type="entry name" value="Fun_TF"/>
</dbReference>
<reference evidence="7 8" key="1">
    <citation type="submission" date="2015-01" db="EMBL/GenBank/DDBJ databases">
        <title>The Genome Sequence of Exophiala sideris CBS121828.</title>
        <authorList>
            <consortium name="The Broad Institute Genomics Platform"/>
            <person name="Cuomo C."/>
            <person name="de Hoog S."/>
            <person name="Gorbushina A."/>
            <person name="Stielow B."/>
            <person name="Teixiera M."/>
            <person name="Abouelleil A."/>
            <person name="Chapman S.B."/>
            <person name="Priest M."/>
            <person name="Young S.K."/>
            <person name="Wortman J."/>
            <person name="Nusbaum C."/>
            <person name="Birren B."/>
        </authorList>
    </citation>
    <scope>NUCLEOTIDE SEQUENCE [LARGE SCALE GENOMIC DNA]</scope>
    <source>
        <strain evidence="7 8">CBS 121828</strain>
    </source>
</reference>
<dbReference type="STRING" id="1016849.A0A0D1ZDB1"/>
<organism evidence="7 8">
    <name type="scientific">Exophiala sideris</name>
    <dbReference type="NCBI Taxonomy" id="1016849"/>
    <lineage>
        <taxon>Eukaryota</taxon>
        <taxon>Fungi</taxon>
        <taxon>Dikarya</taxon>
        <taxon>Ascomycota</taxon>
        <taxon>Pezizomycotina</taxon>
        <taxon>Eurotiomycetes</taxon>
        <taxon>Chaetothyriomycetidae</taxon>
        <taxon>Chaetothyriales</taxon>
        <taxon>Herpotrichiellaceae</taxon>
        <taxon>Exophiala</taxon>
    </lineage>
</organism>
<dbReference type="Gene3D" id="4.10.240.10">
    <property type="entry name" value="Zn(2)-C6 fungal-type DNA-binding domain"/>
    <property type="match status" value="1"/>
</dbReference>
<keyword evidence="3" id="KW-0238">DNA-binding</keyword>
<dbReference type="InterPro" id="IPR001138">
    <property type="entry name" value="Zn2Cys6_DnaBD"/>
</dbReference>
<dbReference type="CDD" id="cd00067">
    <property type="entry name" value="GAL4"/>
    <property type="match status" value="1"/>
</dbReference>
<name>A0A0D1ZDB1_9EURO</name>
<dbReference type="PANTHER" id="PTHR37534">
    <property type="entry name" value="TRANSCRIPTIONAL ACTIVATOR PROTEIN UGA3"/>
    <property type="match status" value="1"/>
</dbReference>
<dbReference type="HOGENOM" id="CLU_019313_1_1_1"/>
<evidence type="ECO:0000256" key="3">
    <source>
        <dbReference type="ARBA" id="ARBA00023125"/>
    </source>
</evidence>
<feature type="domain" description="Zn(2)-C6 fungal-type" evidence="6">
    <location>
        <begin position="20"/>
        <end position="50"/>
    </location>
</feature>
<dbReference type="InterPro" id="IPR036864">
    <property type="entry name" value="Zn2-C6_fun-type_DNA-bd_sf"/>
</dbReference>
<dbReference type="EMBL" id="KN846951">
    <property type="protein sequence ID" value="KIV84773.1"/>
    <property type="molecule type" value="Genomic_DNA"/>
</dbReference>
<keyword evidence="2" id="KW-0805">Transcription regulation</keyword>
<proteinExistence type="predicted"/>
<dbReference type="SMART" id="SM00066">
    <property type="entry name" value="GAL4"/>
    <property type="match status" value="1"/>
</dbReference>
<dbReference type="OrthoDB" id="5213892at2759"/>
<keyword evidence="5" id="KW-0539">Nucleus</keyword>
<dbReference type="AlphaFoldDB" id="A0A0D1ZDB1"/>
<comment type="subcellular location">
    <subcellularLocation>
        <location evidence="1">Nucleus</location>
    </subcellularLocation>
</comment>
<dbReference type="SUPFAM" id="SSF57701">
    <property type="entry name" value="Zn2/Cys6 DNA-binding domain"/>
    <property type="match status" value="1"/>
</dbReference>
<dbReference type="Pfam" id="PF11951">
    <property type="entry name" value="Fungal_trans_2"/>
    <property type="match status" value="1"/>
</dbReference>
<dbReference type="GO" id="GO:0005634">
    <property type="term" value="C:nucleus"/>
    <property type="evidence" value="ECO:0007669"/>
    <property type="project" value="UniProtKB-SubCell"/>
</dbReference>
<accession>A0A0D1ZDB1</accession>
<evidence type="ECO:0000259" key="6">
    <source>
        <dbReference type="PROSITE" id="PS50048"/>
    </source>
</evidence>
<dbReference type="PROSITE" id="PS00463">
    <property type="entry name" value="ZN2_CY6_FUNGAL_1"/>
    <property type="match status" value="1"/>
</dbReference>